<comment type="caution">
    <text evidence="2">The sequence shown here is derived from an EMBL/GenBank/DDBJ whole genome shotgun (WGS) entry which is preliminary data.</text>
</comment>
<accession>A0A6I1MN42</accession>
<dbReference type="OrthoDB" id="9808690at2"/>
<evidence type="ECO:0008006" key="4">
    <source>
        <dbReference type="Google" id="ProtNLM"/>
    </source>
</evidence>
<evidence type="ECO:0000313" key="2">
    <source>
        <dbReference type="EMBL" id="MPQ44815.1"/>
    </source>
</evidence>
<evidence type="ECO:0000256" key="1">
    <source>
        <dbReference type="SAM" id="Phobius"/>
    </source>
</evidence>
<dbReference type="AlphaFoldDB" id="A0A6I1MN42"/>
<keyword evidence="1" id="KW-0472">Membrane</keyword>
<keyword evidence="3" id="KW-1185">Reference proteome</keyword>
<dbReference type="RefSeq" id="WP_152891611.1">
    <property type="nucleotide sequence ID" value="NZ_WHJC01000325.1"/>
</dbReference>
<organism evidence="2 3">
    <name type="scientific">Clostridium tarantellae</name>
    <dbReference type="NCBI Taxonomy" id="39493"/>
    <lineage>
        <taxon>Bacteria</taxon>
        <taxon>Bacillati</taxon>
        <taxon>Bacillota</taxon>
        <taxon>Clostridia</taxon>
        <taxon>Eubacteriales</taxon>
        <taxon>Clostridiaceae</taxon>
        <taxon>Clostridium</taxon>
    </lineage>
</organism>
<protein>
    <recommendedName>
        <fullName evidence="4">DUF5808 domain-containing protein</fullName>
    </recommendedName>
</protein>
<keyword evidence="1" id="KW-1133">Transmembrane helix</keyword>
<gene>
    <name evidence="2" type="ORF">GBZ86_13825</name>
</gene>
<reference evidence="2 3" key="1">
    <citation type="submission" date="2019-10" db="EMBL/GenBank/DDBJ databases">
        <title>The Genome Sequence of Clostridium tarantellae Isolated from Fish Brain.</title>
        <authorList>
            <person name="Bano L."/>
            <person name="Kiel M."/>
            <person name="Sales G."/>
            <person name="Doxey A.C."/>
            <person name="Mansfield M.J."/>
            <person name="Schiavone M."/>
            <person name="Rossetto O."/>
            <person name="Pirazzini M."/>
            <person name="Dobrindt U."/>
            <person name="Montecucco C."/>
        </authorList>
    </citation>
    <scope>NUCLEOTIDE SEQUENCE [LARGE SCALE GENOMIC DNA]</scope>
    <source>
        <strain evidence="2 3">DSM 3997</strain>
    </source>
</reference>
<feature type="transmembrane region" description="Helical" evidence="1">
    <location>
        <begin position="46"/>
        <end position="67"/>
    </location>
</feature>
<dbReference type="Proteomes" id="UP000430345">
    <property type="component" value="Unassembled WGS sequence"/>
</dbReference>
<keyword evidence="1" id="KW-0812">Transmembrane</keyword>
<sequence length="69" mass="7824">MIKDKKSKHNKLRIFYYNPKNHSGVVNKRKGIGSTINFGSKEGRHLFAAMMIPVFIAIIVIIVIVALKK</sequence>
<evidence type="ECO:0000313" key="3">
    <source>
        <dbReference type="Proteomes" id="UP000430345"/>
    </source>
</evidence>
<proteinExistence type="predicted"/>
<name>A0A6I1MN42_9CLOT</name>
<dbReference type="EMBL" id="WHJC01000325">
    <property type="protein sequence ID" value="MPQ44815.1"/>
    <property type="molecule type" value="Genomic_DNA"/>
</dbReference>